<evidence type="ECO:0000313" key="1">
    <source>
        <dbReference type="EMBL" id="SFJ57979.1"/>
    </source>
</evidence>
<dbReference type="Proteomes" id="UP000199518">
    <property type="component" value="Unassembled WGS sequence"/>
</dbReference>
<gene>
    <name evidence="1" type="ORF">SAMN05421753_12430</name>
</gene>
<dbReference type="AlphaFoldDB" id="A0A1I3SJS1"/>
<protein>
    <submittedName>
        <fullName evidence="1">Uncharacterized protein</fullName>
    </submittedName>
</protein>
<proteinExistence type="predicted"/>
<keyword evidence="2" id="KW-1185">Reference proteome</keyword>
<sequence length="81" mass="9114">MLQTFKAATFTSVHYGIDFNAGEPYCQVTNQLGLMCAWLVFVAPLHGLDPDSSQFAFQRFFSLIRSNHKGSRYESATFKTA</sequence>
<dbReference type="EMBL" id="FOQD01000024">
    <property type="protein sequence ID" value="SFJ57979.1"/>
    <property type="molecule type" value="Genomic_DNA"/>
</dbReference>
<name>A0A1I3SJS1_9PLAN</name>
<reference evidence="2" key="1">
    <citation type="submission" date="2016-10" db="EMBL/GenBank/DDBJ databases">
        <authorList>
            <person name="Varghese N."/>
            <person name="Submissions S."/>
        </authorList>
    </citation>
    <scope>NUCLEOTIDE SEQUENCE [LARGE SCALE GENOMIC DNA]</scope>
    <source>
        <strain evidence="2">DSM 26348</strain>
    </source>
</reference>
<accession>A0A1I3SJS1</accession>
<dbReference type="STRING" id="1576369.SAMN05421753_12430"/>
<organism evidence="1 2">
    <name type="scientific">Planctomicrobium piriforme</name>
    <dbReference type="NCBI Taxonomy" id="1576369"/>
    <lineage>
        <taxon>Bacteria</taxon>
        <taxon>Pseudomonadati</taxon>
        <taxon>Planctomycetota</taxon>
        <taxon>Planctomycetia</taxon>
        <taxon>Planctomycetales</taxon>
        <taxon>Planctomycetaceae</taxon>
        <taxon>Planctomicrobium</taxon>
    </lineage>
</organism>
<evidence type="ECO:0000313" key="2">
    <source>
        <dbReference type="Proteomes" id="UP000199518"/>
    </source>
</evidence>